<evidence type="ECO:0000313" key="13">
    <source>
        <dbReference type="Proteomes" id="UP000190648"/>
    </source>
</evidence>
<name>A0A1V4KN13_PATFA</name>
<dbReference type="AlphaFoldDB" id="A0A1V4KN13"/>
<dbReference type="EMBL" id="LSYS01002736">
    <property type="protein sequence ID" value="OPJ85803.1"/>
    <property type="molecule type" value="Genomic_DNA"/>
</dbReference>
<evidence type="ECO:0000313" key="12">
    <source>
        <dbReference type="EMBL" id="OPJ85803.1"/>
    </source>
</evidence>
<dbReference type="Pfam" id="PF13855">
    <property type="entry name" value="LRR_8"/>
    <property type="match status" value="2"/>
</dbReference>
<dbReference type="SMART" id="SM00365">
    <property type="entry name" value="LRR_SD22"/>
    <property type="match status" value="4"/>
</dbReference>
<dbReference type="SMART" id="SM00369">
    <property type="entry name" value="LRR_TYP"/>
    <property type="match status" value="5"/>
</dbReference>
<dbReference type="GO" id="GO:0005615">
    <property type="term" value="C:extracellular space"/>
    <property type="evidence" value="ECO:0007669"/>
    <property type="project" value="TreeGrafter"/>
</dbReference>
<evidence type="ECO:0000256" key="8">
    <source>
        <dbReference type="ARBA" id="ARBA00022641"/>
    </source>
</evidence>
<keyword evidence="6" id="KW-0272">Extracellular matrix</keyword>
<evidence type="ECO:0000256" key="11">
    <source>
        <dbReference type="ARBA" id="ARBA00023180"/>
    </source>
</evidence>
<comment type="caution">
    <text evidence="12">The sequence shown here is derived from an EMBL/GenBank/DDBJ whole genome shotgun (WGS) entry which is preliminary data.</text>
</comment>
<evidence type="ECO:0000256" key="9">
    <source>
        <dbReference type="ARBA" id="ARBA00022737"/>
    </source>
</evidence>
<dbReference type="OrthoDB" id="6359842at2759"/>
<evidence type="ECO:0000256" key="5">
    <source>
        <dbReference type="ARBA" id="ARBA00022525"/>
    </source>
</evidence>
<keyword evidence="7" id="KW-0433">Leucine-rich repeat</keyword>
<organism evidence="12 13">
    <name type="scientific">Patagioenas fasciata monilis</name>
    <dbReference type="NCBI Taxonomy" id="372326"/>
    <lineage>
        <taxon>Eukaryota</taxon>
        <taxon>Metazoa</taxon>
        <taxon>Chordata</taxon>
        <taxon>Craniata</taxon>
        <taxon>Vertebrata</taxon>
        <taxon>Euteleostomi</taxon>
        <taxon>Archelosauria</taxon>
        <taxon>Archosauria</taxon>
        <taxon>Dinosauria</taxon>
        <taxon>Saurischia</taxon>
        <taxon>Theropoda</taxon>
        <taxon>Coelurosauria</taxon>
        <taxon>Aves</taxon>
        <taxon>Neognathae</taxon>
        <taxon>Neoaves</taxon>
        <taxon>Columbimorphae</taxon>
        <taxon>Columbiformes</taxon>
        <taxon>Columbidae</taxon>
        <taxon>Patagioenas</taxon>
    </lineage>
</organism>
<dbReference type="InterPro" id="IPR050333">
    <property type="entry name" value="SLRP"/>
</dbReference>
<evidence type="ECO:0000256" key="7">
    <source>
        <dbReference type="ARBA" id="ARBA00022614"/>
    </source>
</evidence>
<gene>
    <name evidence="12" type="ORF">AV530_013914</name>
</gene>
<dbReference type="Proteomes" id="UP000190648">
    <property type="component" value="Unassembled WGS sequence"/>
</dbReference>
<reference evidence="12 13" key="1">
    <citation type="submission" date="2016-02" db="EMBL/GenBank/DDBJ databases">
        <title>Band-tailed pigeon sequencing and assembly.</title>
        <authorList>
            <person name="Soares A.E."/>
            <person name="Novak B.J."/>
            <person name="Rice E.S."/>
            <person name="O'Connell B."/>
            <person name="Chang D."/>
            <person name="Weber S."/>
            <person name="Shapiro B."/>
        </authorList>
    </citation>
    <scope>NUCLEOTIDE SEQUENCE [LARGE SCALE GENOMIC DNA]</scope>
    <source>
        <strain evidence="12">BTP2013</strain>
        <tissue evidence="12">Blood</tissue>
    </source>
</reference>
<proteinExistence type="inferred from homology"/>
<dbReference type="Gene3D" id="3.80.10.10">
    <property type="entry name" value="Ribonuclease Inhibitor"/>
    <property type="match status" value="2"/>
</dbReference>
<evidence type="ECO:0000256" key="2">
    <source>
        <dbReference type="ARBA" id="ARBA00005818"/>
    </source>
</evidence>
<evidence type="ECO:0000256" key="1">
    <source>
        <dbReference type="ARBA" id="ARBA00004498"/>
    </source>
</evidence>
<keyword evidence="9" id="KW-0677">Repeat</keyword>
<comment type="similarity">
    <text evidence="2">Belongs to the small leucine-rich proteoglycan (SLRP) family. SLRP class II subfamily.</text>
</comment>
<evidence type="ECO:0000256" key="3">
    <source>
        <dbReference type="ARBA" id="ARBA00011719"/>
    </source>
</evidence>
<dbReference type="InterPro" id="IPR003591">
    <property type="entry name" value="Leu-rich_rpt_typical-subtyp"/>
</dbReference>
<dbReference type="InterPro" id="IPR001611">
    <property type="entry name" value="Leu-rich_rpt"/>
</dbReference>
<dbReference type="Pfam" id="PF00560">
    <property type="entry name" value="LRR_1"/>
    <property type="match status" value="1"/>
</dbReference>
<dbReference type="InterPro" id="IPR032675">
    <property type="entry name" value="LRR_dom_sf"/>
</dbReference>
<evidence type="ECO:0000256" key="10">
    <source>
        <dbReference type="ARBA" id="ARBA00022974"/>
    </source>
</evidence>
<comment type="subcellular location">
    <subcellularLocation>
        <location evidence="1">Secreted</location>
        <location evidence="1">Extracellular space</location>
        <location evidence="1">Extracellular matrix</location>
    </subcellularLocation>
</comment>
<dbReference type="PANTHER" id="PTHR45712:SF6">
    <property type="entry name" value="LUMICAN"/>
    <property type="match status" value="1"/>
</dbReference>
<dbReference type="PROSITE" id="PS51450">
    <property type="entry name" value="LRR"/>
    <property type="match status" value="1"/>
</dbReference>
<keyword evidence="5" id="KW-0964">Secreted</keyword>
<evidence type="ECO:0000256" key="6">
    <source>
        <dbReference type="ARBA" id="ARBA00022530"/>
    </source>
</evidence>
<keyword evidence="11" id="KW-0325">Glycoprotein</keyword>
<sequence>MYCDNLKLKTIPIVPSGIKYLYLRNNMIEGIEENTFDNVTDLQWLILDHNHLENSKIKGRVFSKLKNLKKLHINYNNLTEAVGPLPKTLDDLQLSHNKITKVNPGALEGLVNLTVIHLQNNQLKADSISGAFKDSGIPGNAFNITSLVELDLSFNQLKSIPIVSENLENFYLQVNKINKFPLSSFCKVVGPTTYSKITHLRLDGNNLTRADLPQEMYNCLRVAAEISLE</sequence>
<dbReference type="PANTHER" id="PTHR45712">
    <property type="entry name" value="AGAP008170-PA"/>
    <property type="match status" value="1"/>
</dbReference>
<dbReference type="GO" id="GO:0005518">
    <property type="term" value="F:collagen binding"/>
    <property type="evidence" value="ECO:0007669"/>
    <property type="project" value="TreeGrafter"/>
</dbReference>
<keyword evidence="8" id="KW-0765">Sulfation</keyword>
<dbReference type="STRING" id="372326.A0A1V4KN13"/>
<comment type="subunit">
    <text evidence="3">Binds to laminin.</text>
</comment>
<dbReference type="SUPFAM" id="SSF52058">
    <property type="entry name" value="L domain-like"/>
    <property type="match status" value="1"/>
</dbReference>
<evidence type="ECO:0000256" key="4">
    <source>
        <dbReference type="ARBA" id="ARBA00013370"/>
    </source>
</evidence>
<accession>A0A1V4KN13</accession>
<protein>
    <recommendedName>
        <fullName evidence="4">Lumican</fullName>
    </recommendedName>
</protein>
<keyword evidence="13" id="KW-1185">Reference proteome</keyword>
<keyword evidence="10" id="KW-0654">Proteoglycan</keyword>